<reference evidence="1 2" key="1">
    <citation type="submission" date="2019-03" db="EMBL/GenBank/DDBJ databases">
        <title>The complete genome sequence of Swingsia samuiensis NBRC107927(T).</title>
        <authorList>
            <person name="Chua K.-O."/>
            <person name="Chan K.-G."/>
            <person name="See-Too W.-S."/>
        </authorList>
    </citation>
    <scope>NUCLEOTIDE SEQUENCE [LARGE SCALE GENOMIC DNA]</scope>
    <source>
        <strain evidence="1 2">AH83</strain>
    </source>
</reference>
<protein>
    <recommendedName>
        <fullName evidence="3">Chorismate lyase</fullName>
    </recommendedName>
</protein>
<evidence type="ECO:0008006" key="3">
    <source>
        <dbReference type="Google" id="ProtNLM"/>
    </source>
</evidence>
<evidence type="ECO:0000313" key="2">
    <source>
        <dbReference type="Proteomes" id="UP000316313"/>
    </source>
</evidence>
<dbReference type="AlphaFoldDB" id="A0A4Y6UKR2"/>
<dbReference type="KEGG" id="ssam:E3D00_02840"/>
<keyword evidence="2" id="KW-1185">Reference proteome</keyword>
<dbReference type="InterPro" id="IPR028978">
    <property type="entry name" value="Chorismate_lyase_/UTRA_dom_sf"/>
</dbReference>
<dbReference type="SUPFAM" id="SSF64288">
    <property type="entry name" value="Chorismate lyase-like"/>
    <property type="match status" value="1"/>
</dbReference>
<dbReference type="EMBL" id="CP038141">
    <property type="protein sequence ID" value="QDH16625.1"/>
    <property type="molecule type" value="Genomic_DNA"/>
</dbReference>
<dbReference type="RefSeq" id="WP_141459766.1">
    <property type="nucleotide sequence ID" value="NZ_CP038141.1"/>
</dbReference>
<dbReference type="Gene3D" id="3.40.1410.10">
    <property type="entry name" value="Chorismate lyase-like"/>
    <property type="match status" value="1"/>
</dbReference>
<name>A0A4Y6UKR2_9PROT</name>
<evidence type="ECO:0000313" key="1">
    <source>
        <dbReference type="EMBL" id="QDH16625.1"/>
    </source>
</evidence>
<gene>
    <name evidence="1" type="ORF">E3D00_02840</name>
</gene>
<accession>A0A4Y6UKR2</accession>
<organism evidence="1 2">
    <name type="scientific">Swingsia samuiensis</name>
    <dbReference type="NCBI Taxonomy" id="1293412"/>
    <lineage>
        <taxon>Bacteria</taxon>
        <taxon>Pseudomonadati</taxon>
        <taxon>Pseudomonadota</taxon>
        <taxon>Alphaproteobacteria</taxon>
        <taxon>Acetobacterales</taxon>
        <taxon>Acetobacteraceae</taxon>
        <taxon>Swingsia</taxon>
    </lineage>
</organism>
<dbReference type="PROSITE" id="PS51257">
    <property type="entry name" value="PROKAR_LIPOPROTEIN"/>
    <property type="match status" value="1"/>
</dbReference>
<proteinExistence type="predicted"/>
<dbReference type="OrthoDB" id="7862147at2"/>
<sequence>MTTTKVVFAFIFLVFLSSCSHPRRTYLVDEAAIRAFSQQLDSHSSATSVLQMRCTTPIKVHYLSTYLAPEANLFRSLEVDPSSTVKLRHVELMCQNIVLSEAWNWYIPGRLTQAMNTQLETTNIPFGKVVKPLNFIRQKLQSHIFEQPNDAILENRAVLKRQSDSAPIALVIEKYFPTALHSY</sequence>
<dbReference type="Proteomes" id="UP000316313">
    <property type="component" value="Chromosome"/>
</dbReference>